<dbReference type="Proteomes" id="UP001207930">
    <property type="component" value="Unassembled WGS sequence"/>
</dbReference>
<dbReference type="RefSeq" id="WP_264499264.1">
    <property type="nucleotide sequence ID" value="NZ_JAPDDS010000001.1"/>
</dbReference>
<comment type="caution">
    <text evidence="2">The sequence shown here is derived from an EMBL/GenBank/DDBJ whole genome shotgun (WGS) entry which is preliminary data.</text>
</comment>
<dbReference type="EC" id="2.4.-.-" evidence="2"/>
<proteinExistence type="predicted"/>
<dbReference type="EMBL" id="JAPDDS010000001">
    <property type="protein sequence ID" value="MCW1883302.1"/>
    <property type="molecule type" value="Genomic_DNA"/>
</dbReference>
<keyword evidence="2" id="KW-0808">Transferase</keyword>
<name>A0ABT3FIB6_9BACT</name>
<accession>A0ABT3FIB6</accession>
<organism evidence="2 3">
    <name type="scientific">Luteolibacter flavescens</name>
    <dbReference type="NCBI Taxonomy" id="1859460"/>
    <lineage>
        <taxon>Bacteria</taxon>
        <taxon>Pseudomonadati</taxon>
        <taxon>Verrucomicrobiota</taxon>
        <taxon>Verrucomicrobiia</taxon>
        <taxon>Verrucomicrobiales</taxon>
        <taxon>Verrucomicrobiaceae</taxon>
        <taxon>Luteolibacter</taxon>
    </lineage>
</organism>
<dbReference type="SUPFAM" id="SSF53756">
    <property type="entry name" value="UDP-Glycosyltransferase/glycogen phosphorylase"/>
    <property type="match status" value="1"/>
</dbReference>
<keyword evidence="3" id="KW-1185">Reference proteome</keyword>
<sequence>MRIVHAANLQLDKDGAHLWNQDQKIHHGLVRLGHFVYPFSINDRARMLSPTKSKTFGKGRANKALIETCRNVHPDLLILGHAQYITAETLREIRRILPAIRIGLWYVDPLWDADETKHLRDRLEVLDALFCSTGGELLEALARPNCPAAFIPSAVDAGIECHRAYETPDAEILHDLLFFGRDKGEPGRRAFLQELKAKLPDLRVGYYGCLDQPGIFGWEKEQVIRRSKMALNLSRRTDVALYSSSRIAELMGNGILTLTPSGAGLEGLYAEDEIAYFDGIDDLAEKVRYFSENDGQRLAMARKGWERNHRDYSGTEIARFIVDLTLADEAWKSAPWAAHVFHPGA</sequence>
<dbReference type="InterPro" id="IPR055259">
    <property type="entry name" value="YkvP/CgeB_Glyco_trans-like"/>
</dbReference>
<dbReference type="GO" id="GO:0016757">
    <property type="term" value="F:glycosyltransferase activity"/>
    <property type="evidence" value="ECO:0007669"/>
    <property type="project" value="UniProtKB-KW"/>
</dbReference>
<keyword evidence="2" id="KW-0328">Glycosyltransferase</keyword>
<protein>
    <submittedName>
        <fullName evidence="2">Glycosyltransferase</fullName>
        <ecNumber evidence="2">2.4.-.-</ecNumber>
    </submittedName>
</protein>
<feature type="domain" description="Spore protein YkvP/CgeB glycosyl transferase-like" evidence="1">
    <location>
        <begin position="188"/>
        <end position="322"/>
    </location>
</feature>
<gene>
    <name evidence="2" type="ORF">OKA04_01085</name>
</gene>
<evidence type="ECO:0000313" key="3">
    <source>
        <dbReference type="Proteomes" id="UP001207930"/>
    </source>
</evidence>
<reference evidence="2 3" key="1">
    <citation type="submission" date="2022-10" db="EMBL/GenBank/DDBJ databases">
        <title>Luteolibacter flavescens strain MCCC 1K03193, whole genome shotgun sequencing project.</title>
        <authorList>
            <person name="Zhao G."/>
            <person name="Shen L."/>
        </authorList>
    </citation>
    <scope>NUCLEOTIDE SEQUENCE [LARGE SCALE GENOMIC DNA]</scope>
    <source>
        <strain evidence="2 3">MCCC 1K03193</strain>
    </source>
</reference>
<evidence type="ECO:0000259" key="1">
    <source>
        <dbReference type="Pfam" id="PF13524"/>
    </source>
</evidence>
<dbReference type="Pfam" id="PF13524">
    <property type="entry name" value="Glyco_trans_1_2"/>
    <property type="match status" value="1"/>
</dbReference>
<evidence type="ECO:0000313" key="2">
    <source>
        <dbReference type="EMBL" id="MCW1883302.1"/>
    </source>
</evidence>